<dbReference type="KEGG" id="pchm:VFPPC_17409"/>
<proteinExistence type="predicted"/>
<evidence type="ECO:0000313" key="2">
    <source>
        <dbReference type="Proteomes" id="UP000078397"/>
    </source>
</evidence>
<evidence type="ECO:0000313" key="1">
    <source>
        <dbReference type="EMBL" id="OWT43442.1"/>
    </source>
</evidence>
<keyword evidence="2" id="KW-1185">Reference proteome</keyword>
<dbReference type="GeneID" id="28856851"/>
<dbReference type="Proteomes" id="UP000078397">
    <property type="component" value="Unassembled WGS sequence"/>
</dbReference>
<protein>
    <submittedName>
        <fullName evidence="1">Uncharacterized protein</fullName>
    </submittedName>
</protein>
<gene>
    <name evidence="1" type="ORF">VFPPC_17409</name>
</gene>
<name>A0A219AS16_METCM</name>
<organism evidence="1 2">
    <name type="scientific">Pochonia chlamydosporia 170</name>
    <dbReference type="NCBI Taxonomy" id="1380566"/>
    <lineage>
        <taxon>Eukaryota</taxon>
        <taxon>Fungi</taxon>
        <taxon>Dikarya</taxon>
        <taxon>Ascomycota</taxon>
        <taxon>Pezizomycotina</taxon>
        <taxon>Sordariomycetes</taxon>
        <taxon>Hypocreomycetidae</taxon>
        <taxon>Hypocreales</taxon>
        <taxon>Clavicipitaceae</taxon>
        <taxon>Pochonia</taxon>
    </lineage>
</organism>
<dbReference type="RefSeq" id="XP_018148419.2">
    <property type="nucleotide sequence ID" value="XM_018292857.2"/>
</dbReference>
<reference evidence="1 2" key="1">
    <citation type="journal article" date="2016" name="PLoS Pathog.">
        <title>Biosynthesis of antibiotic leucinostatins in bio-control fungus Purpureocillium lilacinum and their inhibition on phytophthora revealed by genome mining.</title>
        <authorList>
            <person name="Wang G."/>
            <person name="Liu Z."/>
            <person name="Lin R."/>
            <person name="Li E."/>
            <person name="Mao Z."/>
            <person name="Ling J."/>
            <person name="Yang Y."/>
            <person name="Yin W.B."/>
            <person name="Xie B."/>
        </authorList>
    </citation>
    <scope>NUCLEOTIDE SEQUENCE [LARGE SCALE GENOMIC DNA]</scope>
    <source>
        <strain evidence="1">170</strain>
    </source>
</reference>
<dbReference type="AlphaFoldDB" id="A0A219AS16"/>
<accession>A0A219AS16</accession>
<sequence>MTSRKDVGSSELYLTVENFKRKLECHVCLPPAHQRVTCFDTHTAGATVDFQGLKKCSIIAWNSSEIYFDLNRGSFIVGSKTLETQLSLQRCFGNRNRSQCIISYILHKEK</sequence>
<comment type="caution">
    <text evidence="1">The sequence shown here is derived from an EMBL/GenBank/DDBJ whole genome shotgun (WGS) entry which is preliminary data.</text>
</comment>
<dbReference type="EMBL" id="LSBJ02000001">
    <property type="protein sequence ID" value="OWT43442.1"/>
    <property type="molecule type" value="Genomic_DNA"/>
</dbReference>